<keyword evidence="3" id="KW-1185">Reference proteome</keyword>
<comment type="caution">
    <text evidence="2">The sequence shown here is derived from an EMBL/GenBank/DDBJ whole genome shotgun (WGS) entry which is preliminary data.</text>
</comment>
<dbReference type="GO" id="GO:0046677">
    <property type="term" value="P:response to antibiotic"/>
    <property type="evidence" value="ECO:0007669"/>
    <property type="project" value="UniProtKB-KW"/>
</dbReference>
<sequence>MTTPDMSIPVLPSRSLPRTIAFYERLGFEGELLAGGTYAILTRGALELHFFPHPALDPAECYAGAYMRVAAVDPLQAAFAPLGLPTQGIPRLVPVEDKPWGMRELALIDEDGNLVKFGQVL</sequence>
<organism evidence="2 3">
    <name type="scientific">Ideonella alba</name>
    <dbReference type="NCBI Taxonomy" id="2824118"/>
    <lineage>
        <taxon>Bacteria</taxon>
        <taxon>Pseudomonadati</taxon>
        <taxon>Pseudomonadota</taxon>
        <taxon>Betaproteobacteria</taxon>
        <taxon>Burkholderiales</taxon>
        <taxon>Sphaerotilaceae</taxon>
        <taxon>Ideonella</taxon>
    </lineage>
</organism>
<evidence type="ECO:0000313" key="2">
    <source>
        <dbReference type="EMBL" id="MBQ0929405.1"/>
    </source>
</evidence>
<gene>
    <name evidence="2" type="ORF">KAK03_02835</name>
</gene>
<protein>
    <submittedName>
        <fullName evidence="2">VOC family protein</fullName>
    </submittedName>
</protein>
<evidence type="ECO:0000313" key="3">
    <source>
        <dbReference type="Proteomes" id="UP000676246"/>
    </source>
</evidence>
<dbReference type="SUPFAM" id="SSF54593">
    <property type="entry name" value="Glyoxalase/Bleomycin resistance protein/Dihydroxybiphenyl dioxygenase"/>
    <property type="match status" value="1"/>
</dbReference>
<dbReference type="InterPro" id="IPR029068">
    <property type="entry name" value="Glyas_Bleomycin-R_OHBP_Dase"/>
</dbReference>
<dbReference type="Proteomes" id="UP000676246">
    <property type="component" value="Unassembled WGS sequence"/>
</dbReference>
<keyword evidence="1" id="KW-0046">Antibiotic resistance</keyword>
<accession>A0A940YBQ0</accession>
<reference evidence="2 3" key="1">
    <citation type="submission" date="2021-04" db="EMBL/GenBank/DDBJ databases">
        <title>The genome sequence of Ideonella sp. 3Y2.</title>
        <authorList>
            <person name="Liu Y."/>
        </authorList>
    </citation>
    <scope>NUCLEOTIDE SEQUENCE [LARGE SCALE GENOMIC DNA]</scope>
    <source>
        <strain evidence="2 3">3Y2</strain>
    </source>
</reference>
<proteinExistence type="predicted"/>
<dbReference type="InterPro" id="IPR000335">
    <property type="entry name" value="Bleomycin-R"/>
</dbReference>
<name>A0A940YBQ0_9BURK</name>
<dbReference type="Gene3D" id="3.10.180.10">
    <property type="entry name" value="2,3-Dihydroxybiphenyl 1,2-Dioxygenase, domain 1"/>
    <property type="match status" value="1"/>
</dbReference>
<dbReference type="CDD" id="cd08349">
    <property type="entry name" value="BLMA_like"/>
    <property type="match status" value="1"/>
</dbReference>
<dbReference type="RefSeq" id="WP_210851650.1">
    <property type="nucleotide sequence ID" value="NZ_JAGQDD010000001.1"/>
</dbReference>
<dbReference type="AlphaFoldDB" id="A0A940YBQ0"/>
<evidence type="ECO:0000256" key="1">
    <source>
        <dbReference type="ARBA" id="ARBA00023251"/>
    </source>
</evidence>
<dbReference type="EMBL" id="JAGQDD010000001">
    <property type="protein sequence ID" value="MBQ0929405.1"/>
    <property type="molecule type" value="Genomic_DNA"/>
</dbReference>